<organism evidence="1 2">
    <name type="scientific">Conidiobolus coronatus (strain ATCC 28846 / CBS 209.66 / NRRL 28638)</name>
    <name type="common">Delacroixia coronata</name>
    <dbReference type="NCBI Taxonomy" id="796925"/>
    <lineage>
        <taxon>Eukaryota</taxon>
        <taxon>Fungi</taxon>
        <taxon>Fungi incertae sedis</taxon>
        <taxon>Zoopagomycota</taxon>
        <taxon>Entomophthoromycotina</taxon>
        <taxon>Entomophthoromycetes</taxon>
        <taxon>Entomophthorales</taxon>
        <taxon>Ancylistaceae</taxon>
        <taxon>Conidiobolus</taxon>
    </lineage>
</organism>
<protein>
    <recommendedName>
        <fullName evidence="3">RNI-like protein</fullName>
    </recommendedName>
</protein>
<dbReference type="InterPro" id="IPR013101">
    <property type="entry name" value="LRR_PRU1-like"/>
</dbReference>
<proteinExistence type="predicted"/>
<dbReference type="Pfam" id="PF07723">
    <property type="entry name" value="LRR_2"/>
    <property type="match status" value="2"/>
</dbReference>
<evidence type="ECO:0000313" key="1">
    <source>
        <dbReference type="EMBL" id="KXN66017.1"/>
    </source>
</evidence>
<evidence type="ECO:0000313" key="2">
    <source>
        <dbReference type="Proteomes" id="UP000070444"/>
    </source>
</evidence>
<dbReference type="EMBL" id="KQ964780">
    <property type="protein sequence ID" value="KXN66017.1"/>
    <property type="molecule type" value="Genomic_DNA"/>
</dbReference>
<dbReference type="SUPFAM" id="SSF52058">
    <property type="entry name" value="L domain-like"/>
    <property type="match status" value="1"/>
</dbReference>
<dbReference type="Gene3D" id="3.80.10.10">
    <property type="entry name" value="Ribonuclease Inhibitor"/>
    <property type="match status" value="1"/>
</dbReference>
<dbReference type="Proteomes" id="UP000070444">
    <property type="component" value="Unassembled WGS sequence"/>
</dbReference>
<gene>
    <name evidence="1" type="ORF">CONCODRAFT_12243</name>
</gene>
<accession>A0A137NT95</accession>
<evidence type="ECO:0008006" key="3">
    <source>
        <dbReference type="Google" id="ProtNLM"/>
    </source>
</evidence>
<name>A0A137NT95_CONC2</name>
<dbReference type="PANTHER" id="PTHR38926:SF72">
    <property type="entry name" value="IM:7136021-RELATED"/>
    <property type="match status" value="1"/>
</dbReference>
<dbReference type="InterPro" id="IPR032675">
    <property type="entry name" value="LRR_dom_sf"/>
</dbReference>
<sequence length="552" mass="64849">MTRILRSETKKLQNSDNLSSKLTASKMSKIIKRTDKKFLEINNEGNQKSGIWNINSIMSNIFAYTDRKDLIEFNTACKKWNNLINPIIHESIKLDSRWNVKWQPAYKSINNAAKIDAHVVECISNNAKYASLVKKFKFNYKLNPLRAFEFFTTFRFISSLTIEDCDMSQDQFLGIINPLTQLQELDISCLKIKNYFRKDLIKDAIQLPSSLKKLKLHNISLKNDPELFIQTINSHTNLVEFSSWQSDDDFLEPFCMHYPSLIKIEFSSNHLHYYDSLFTVFEHNPQLVGLKLLFGYRNTEFLSQLSNYLTNLEEVNLTERYDLNADNTVVDLNLSQPTKIKKLYLQWDRLSNSSLNSILLNCPHLEELNLNPHTHYKQFNPISFNNISIFFNLKKLAISCDKLSEDAFDTLLLSCPHLNELSIILPCNWKEAVKSIYNKCGNLQRLNIIPSFGMSCHERDAFYQEFYQSEFFTGSPSCKFNLTHLIFEQFKVHGSKAEYFKNFDKLRSIKYPYQKYRSFSKFNKFGIEMDLWSDYELNSNDNDTYYDIELKR</sequence>
<keyword evidence="2" id="KW-1185">Reference proteome</keyword>
<reference evidence="1 2" key="1">
    <citation type="journal article" date="2015" name="Genome Biol. Evol.">
        <title>Phylogenomic analyses indicate that early fungi evolved digesting cell walls of algal ancestors of land plants.</title>
        <authorList>
            <person name="Chang Y."/>
            <person name="Wang S."/>
            <person name="Sekimoto S."/>
            <person name="Aerts A.L."/>
            <person name="Choi C."/>
            <person name="Clum A."/>
            <person name="LaButti K.M."/>
            <person name="Lindquist E.A."/>
            <person name="Yee Ngan C."/>
            <person name="Ohm R.A."/>
            <person name="Salamov A.A."/>
            <person name="Grigoriev I.V."/>
            <person name="Spatafora J.W."/>
            <person name="Berbee M.L."/>
        </authorList>
    </citation>
    <scope>NUCLEOTIDE SEQUENCE [LARGE SCALE GENOMIC DNA]</scope>
    <source>
        <strain evidence="1 2">NRRL 28638</strain>
    </source>
</reference>
<dbReference type="PANTHER" id="PTHR38926">
    <property type="entry name" value="F-BOX DOMAIN CONTAINING PROTEIN, EXPRESSED"/>
    <property type="match status" value="1"/>
</dbReference>
<dbReference type="AlphaFoldDB" id="A0A137NT95"/>